<evidence type="ECO:0000313" key="2">
    <source>
        <dbReference type="Proteomes" id="UP000198694"/>
    </source>
</evidence>
<dbReference type="Proteomes" id="UP000198694">
    <property type="component" value="Unassembled WGS sequence"/>
</dbReference>
<evidence type="ECO:0000313" key="1">
    <source>
        <dbReference type="EMBL" id="SDJ86206.1"/>
    </source>
</evidence>
<gene>
    <name evidence="1" type="ORF">SAMN05216243_1195</name>
</gene>
<organism evidence="1 2">
    <name type="scientific">Sediminibacillus albus</name>
    <dbReference type="NCBI Taxonomy" id="407036"/>
    <lineage>
        <taxon>Bacteria</taxon>
        <taxon>Bacillati</taxon>
        <taxon>Bacillota</taxon>
        <taxon>Bacilli</taxon>
        <taxon>Bacillales</taxon>
        <taxon>Bacillaceae</taxon>
        <taxon>Sediminibacillus</taxon>
    </lineage>
</organism>
<accession>A0A1G8X7C5</accession>
<sequence length="34" mass="3962">MRYSSNQSYKNINVQFFNDDNSAKNYAENLSNKG</sequence>
<name>A0A1G8X7C5_9BACI</name>
<protein>
    <submittedName>
        <fullName evidence="1">Uncharacterized protein</fullName>
    </submittedName>
</protein>
<proteinExistence type="predicted"/>
<reference evidence="1 2" key="1">
    <citation type="submission" date="2016-10" db="EMBL/GenBank/DDBJ databases">
        <authorList>
            <person name="de Groot N.N."/>
        </authorList>
    </citation>
    <scope>NUCLEOTIDE SEQUENCE [LARGE SCALE GENOMIC DNA]</scope>
    <source>
        <strain evidence="1 2">CGMCC 1.6502</strain>
    </source>
</reference>
<keyword evidence="2" id="KW-1185">Reference proteome</keyword>
<dbReference type="AlphaFoldDB" id="A0A1G8X7C5"/>
<dbReference type="EMBL" id="FNFL01000001">
    <property type="protein sequence ID" value="SDJ86206.1"/>
    <property type="molecule type" value="Genomic_DNA"/>
</dbReference>